<organism evidence="1 2">
    <name type="scientific">Sipha flava</name>
    <name type="common">yellow sugarcane aphid</name>
    <dbReference type="NCBI Taxonomy" id="143950"/>
    <lineage>
        <taxon>Eukaryota</taxon>
        <taxon>Metazoa</taxon>
        <taxon>Ecdysozoa</taxon>
        <taxon>Arthropoda</taxon>
        <taxon>Hexapoda</taxon>
        <taxon>Insecta</taxon>
        <taxon>Pterygota</taxon>
        <taxon>Neoptera</taxon>
        <taxon>Paraneoptera</taxon>
        <taxon>Hemiptera</taxon>
        <taxon>Sternorrhyncha</taxon>
        <taxon>Aphidomorpha</taxon>
        <taxon>Aphidoidea</taxon>
        <taxon>Aphididae</taxon>
        <taxon>Sipha</taxon>
    </lineage>
</organism>
<accession>A0A8B8FTV5</accession>
<dbReference type="GeneID" id="112686378"/>
<evidence type="ECO:0000313" key="2">
    <source>
        <dbReference type="RefSeq" id="XP_025414394.1"/>
    </source>
</evidence>
<dbReference type="AlphaFoldDB" id="A0A8B8FTV5"/>
<name>A0A8B8FTV5_9HEMI</name>
<gene>
    <name evidence="2" type="primary">LOC112686378</name>
</gene>
<dbReference type="PANTHER" id="PTHR23227:SF67">
    <property type="entry name" value="CRANIOFACIAL DEVELOPMENT PROTEIN 2-LIKE"/>
    <property type="match status" value="1"/>
</dbReference>
<proteinExistence type="predicted"/>
<keyword evidence="1" id="KW-1185">Reference proteome</keyword>
<dbReference type="InterPro" id="IPR036691">
    <property type="entry name" value="Endo/exonu/phosph_ase_sf"/>
</dbReference>
<sequence length="170" mass="19582">MKKEDNTIFYNGRKDERHENGVRFIVNDDTLPQVKGFTAVNDRLCYIRIAGPIFDVIIINAYAPTEEKEEYLKNKFYDDLEKIIDTTTNSCIKILIGDFNAKIWKEDMYRPTIGLNDLHDVSNDNGTRLINLCLAKGFNLSSTYFTRKDIHKQTWIAPSAASLKLWVATP</sequence>
<dbReference type="OrthoDB" id="5828726at2759"/>
<protein>
    <submittedName>
        <fullName evidence="2">Craniofacial development protein 2-like</fullName>
    </submittedName>
</protein>
<evidence type="ECO:0000313" key="1">
    <source>
        <dbReference type="Proteomes" id="UP000694846"/>
    </source>
</evidence>
<dbReference type="Proteomes" id="UP000694846">
    <property type="component" value="Unplaced"/>
</dbReference>
<dbReference type="Gene3D" id="3.60.10.10">
    <property type="entry name" value="Endonuclease/exonuclease/phosphatase"/>
    <property type="match status" value="1"/>
</dbReference>
<dbReference type="InterPro" id="IPR027124">
    <property type="entry name" value="Swc5/CFDP1/2"/>
</dbReference>
<dbReference type="SUPFAM" id="SSF56219">
    <property type="entry name" value="DNase I-like"/>
    <property type="match status" value="1"/>
</dbReference>
<reference evidence="2" key="1">
    <citation type="submission" date="2025-08" db="UniProtKB">
        <authorList>
            <consortium name="RefSeq"/>
        </authorList>
    </citation>
    <scope>IDENTIFICATION</scope>
    <source>
        <tissue evidence="2">Whole body</tissue>
    </source>
</reference>
<dbReference type="PANTHER" id="PTHR23227">
    <property type="entry name" value="BUCENTAUR RELATED"/>
    <property type="match status" value="1"/>
</dbReference>
<dbReference type="RefSeq" id="XP_025414394.1">
    <property type="nucleotide sequence ID" value="XM_025558609.1"/>
</dbReference>